<dbReference type="AlphaFoldDB" id="A0A3Q7GHT3"/>
<accession>A0A3Q7GHT3</accession>
<feature type="region of interest" description="Disordered" evidence="1">
    <location>
        <begin position="52"/>
        <end position="115"/>
    </location>
</feature>
<protein>
    <submittedName>
        <fullName evidence="2">Uncharacterized protein</fullName>
    </submittedName>
</protein>
<reference evidence="2" key="1">
    <citation type="journal article" date="2012" name="Nature">
        <title>The tomato genome sequence provides insights into fleshy fruit evolution.</title>
        <authorList>
            <consortium name="Tomato Genome Consortium"/>
        </authorList>
    </citation>
    <scope>NUCLEOTIDE SEQUENCE [LARGE SCALE GENOMIC DNA]</scope>
    <source>
        <strain evidence="2">cv. Heinz 1706</strain>
    </source>
</reference>
<dbReference type="InParanoid" id="A0A3Q7GHT3"/>
<organism evidence="2">
    <name type="scientific">Solanum lycopersicum</name>
    <name type="common">Tomato</name>
    <name type="synonym">Lycopersicon esculentum</name>
    <dbReference type="NCBI Taxonomy" id="4081"/>
    <lineage>
        <taxon>Eukaryota</taxon>
        <taxon>Viridiplantae</taxon>
        <taxon>Streptophyta</taxon>
        <taxon>Embryophyta</taxon>
        <taxon>Tracheophyta</taxon>
        <taxon>Spermatophyta</taxon>
        <taxon>Magnoliopsida</taxon>
        <taxon>eudicotyledons</taxon>
        <taxon>Gunneridae</taxon>
        <taxon>Pentapetalae</taxon>
        <taxon>asterids</taxon>
        <taxon>lamiids</taxon>
        <taxon>Solanales</taxon>
        <taxon>Solanaceae</taxon>
        <taxon>Solanoideae</taxon>
        <taxon>Solaneae</taxon>
        <taxon>Solanum</taxon>
        <taxon>Solanum subgen. Lycopersicon</taxon>
    </lineage>
</organism>
<evidence type="ECO:0000256" key="1">
    <source>
        <dbReference type="SAM" id="MobiDB-lite"/>
    </source>
</evidence>
<evidence type="ECO:0000313" key="3">
    <source>
        <dbReference type="Proteomes" id="UP000004994"/>
    </source>
</evidence>
<dbReference type="Proteomes" id="UP000004994">
    <property type="component" value="Chromosome 5"/>
</dbReference>
<sequence length="115" mass="12654">MGLHGKGPEEPRTEYLTHMTQGEGGINYEPYPVAIRCSTALLPVLTNQHFSPPAEAKESAQNETRKATDVCRAPNTKQLQTSCDKPQQHTDDGCPWKSKQRSKVDPSGKAFDVST</sequence>
<evidence type="ECO:0000313" key="2">
    <source>
        <dbReference type="EnsemblPlants" id="Solyc05g023715.1.1"/>
    </source>
</evidence>
<name>A0A3Q7GHT3_SOLLC</name>
<dbReference type="EnsemblPlants" id="Solyc05g023715.1.1">
    <property type="protein sequence ID" value="Solyc05g023715.1.1"/>
    <property type="gene ID" value="Solyc05g023715.1"/>
</dbReference>
<proteinExistence type="predicted"/>
<dbReference type="Gramene" id="Solyc05g023715.1.1">
    <property type="protein sequence ID" value="Solyc05g023715.1.1"/>
    <property type="gene ID" value="Solyc05g023715.1"/>
</dbReference>
<feature type="compositionally biased region" description="Polar residues" evidence="1">
    <location>
        <begin position="75"/>
        <end position="85"/>
    </location>
</feature>
<reference evidence="2" key="2">
    <citation type="submission" date="2019-01" db="UniProtKB">
        <authorList>
            <consortium name="EnsemblPlants"/>
        </authorList>
    </citation>
    <scope>IDENTIFICATION</scope>
    <source>
        <strain evidence="2">cv. Heinz 1706</strain>
    </source>
</reference>
<feature type="compositionally biased region" description="Basic and acidic residues" evidence="1">
    <location>
        <begin position="55"/>
        <end position="69"/>
    </location>
</feature>
<keyword evidence="3" id="KW-1185">Reference proteome</keyword>